<comment type="subcellular location">
    <subcellularLocation>
        <location evidence="1">Cell outer membrane</location>
    </subcellularLocation>
</comment>
<sequence>RLNYTFKDRYLFTATVRADGSSKFGANNKYGVFPSFSAGWRLSEESFMQSGPFTDLKLRAGWGQTGNQEIPSKITQALFTSSTAANTSYPLDASTSYPAGTTFVRLANPDIQWEVSSQMDLGLDFGCSKVH</sequence>
<evidence type="ECO:0000313" key="5">
    <source>
        <dbReference type="EMBL" id="KZS00899.1"/>
    </source>
</evidence>
<keyword evidence="3" id="KW-0998">Cell outer membrane</keyword>
<keyword evidence="2" id="KW-0472">Membrane</keyword>
<dbReference type="InterPro" id="IPR036942">
    <property type="entry name" value="Beta-barrel_TonB_sf"/>
</dbReference>
<dbReference type="Proteomes" id="UP000076858">
    <property type="component" value="Unassembled WGS sequence"/>
</dbReference>
<reference evidence="5 6" key="1">
    <citation type="submission" date="2016-03" db="EMBL/GenBank/DDBJ databases">
        <title>EvidentialGene: Evidence-directed Construction of Genes on Genomes.</title>
        <authorList>
            <person name="Gilbert D.G."/>
            <person name="Choi J.-H."/>
            <person name="Mockaitis K."/>
            <person name="Colbourne J."/>
            <person name="Pfrender M."/>
        </authorList>
    </citation>
    <scope>NUCLEOTIDE SEQUENCE [LARGE SCALE GENOMIC DNA]</scope>
    <source>
        <strain evidence="5 6">Xinb3</strain>
        <tissue evidence="5">Complete organism</tissue>
    </source>
</reference>
<evidence type="ECO:0000256" key="2">
    <source>
        <dbReference type="ARBA" id="ARBA00023136"/>
    </source>
</evidence>
<keyword evidence="6" id="KW-1185">Reference proteome</keyword>
<dbReference type="Pfam" id="PF00593">
    <property type="entry name" value="TonB_dep_Rec_b-barrel"/>
    <property type="match status" value="1"/>
</dbReference>
<comment type="caution">
    <text evidence="5">The sequence shown here is derived from an EMBL/GenBank/DDBJ whole genome shotgun (WGS) entry which is preliminary data.</text>
</comment>
<protein>
    <recommendedName>
        <fullName evidence="4">TonB-dependent receptor-like beta-barrel domain-containing protein</fullName>
    </recommendedName>
</protein>
<organism evidence="5 6">
    <name type="scientific">Daphnia magna</name>
    <dbReference type="NCBI Taxonomy" id="35525"/>
    <lineage>
        <taxon>Eukaryota</taxon>
        <taxon>Metazoa</taxon>
        <taxon>Ecdysozoa</taxon>
        <taxon>Arthropoda</taxon>
        <taxon>Crustacea</taxon>
        <taxon>Branchiopoda</taxon>
        <taxon>Diplostraca</taxon>
        <taxon>Cladocera</taxon>
        <taxon>Anomopoda</taxon>
        <taxon>Daphniidae</taxon>
        <taxon>Daphnia</taxon>
    </lineage>
</organism>
<proteinExistence type="predicted"/>
<accession>A0A164I5E0</accession>
<evidence type="ECO:0000256" key="3">
    <source>
        <dbReference type="ARBA" id="ARBA00023237"/>
    </source>
</evidence>
<dbReference type="SUPFAM" id="SSF56935">
    <property type="entry name" value="Porins"/>
    <property type="match status" value="1"/>
</dbReference>
<dbReference type="Gene3D" id="2.40.170.20">
    <property type="entry name" value="TonB-dependent receptor, beta-barrel domain"/>
    <property type="match status" value="1"/>
</dbReference>
<evidence type="ECO:0000259" key="4">
    <source>
        <dbReference type="Pfam" id="PF00593"/>
    </source>
</evidence>
<name>A0A164I5E0_9CRUS</name>
<dbReference type="AlphaFoldDB" id="A0A164I5E0"/>
<evidence type="ECO:0000256" key="1">
    <source>
        <dbReference type="ARBA" id="ARBA00004442"/>
    </source>
</evidence>
<dbReference type="InterPro" id="IPR000531">
    <property type="entry name" value="Beta-barrel_TonB"/>
</dbReference>
<feature type="non-terminal residue" evidence="5">
    <location>
        <position position="1"/>
    </location>
</feature>
<gene>
    <name evidence="5" type="ORF">APZ42_002623</name>
</gene>
<dbReference type="EMBL" id="LRGB01008168">
    <property type="protein sequence ID" value="KZS00899.1"/>
    <property type="molecule type" value="Genomic_DNA"/>
</dbReference>
<feature type="domain" description="TonB-dependent receptor-like beta-barrel" evidence="4">
    <location>
        <begin position="2"/>
        <end position="125"/>
    </location>
</feature>
<evidence type="ECO:0000313" key="6">
    <source>
        <dbReference type="Proteomes" id="UP000076858"/>
    </source>
</evidence>